<comment type="similarity">
    <text evidence="7">Belongs to the CobU/CobP family.</text>
</comment>
<comment type="pathway">
    <text evidence="5">Cofactor biosynthesis; adenosylcobalamin biosynthesis; adenosylcobalamin from cob(II)yrinate a,c-diamide: step 6/7.</text>
</comment>
<evidence type="ECO:0000256" key="14">
    <source>
        <dbReference type="ARBA" id="ARBA00022840"/>
    </source>
</evidence>
<keyword evidence="19" id="KW-1185">Reference proteome</keyword>
<keyword evidence="13" id="KW-0418">Kinase</keyword>
<evidence type="ECO:0000256" key="10">
    <source>
        <dbReference type="ARBA" id="ARBA00022573"/>
    </source>
</evidence>
<evidence type="ECO:0000256" key="13">
    <source>
        <dbReference type="ARBA" id="ARBA00022777"/>
    </source>
</evidence>
<evidence type="ECO:0000313" key="18">
    <source>
        <dbReference type="EMBL" id="URZ11233.1"/>
    </source>
</evidence>
<keyword evidence="15" id="KW-0342">GTP-binding</keyword>
<dbReference type="STRING" id="84029.CROST_00160"/>
<evidence type="ECO:0000256" key="1">
    <source>
        <dbReference type="ARBA" id="ARBA00000312"/>
    </source>
</evidence>
<dbReference type="RefSeq" id="WP_077835512.1">
    <property type="nucleotide sequence ID" value="NZ_CP096983.1"/>
</dbReference>
<sequence>MEKLILVTGGARSGKSSYAEKLALNVGGDILYVATSTPFDAEMKERVKKHRQRRPSNWSTLEGYKNFDLKLLDEAREKNGVLLDCITNMVSNLIFEKLKDENNINTKDADKVQKYVEEEIKKLIKTIEKLKVPVILVTNEVGMSLVPEYPLGRLFRDVAGFVNQILAKKADEVYFCVSGIPMKIK</sequence>
<evidence type="ECO:0000256" key="4">
    <source>
        <dbReference type="ARBA" id="ARBA00003889"/>
    </source>
</evidence>
<dbReference type="EC" id="2.7.7.62" evidence="9"/>
<dbReference type="NCBIfam" id="NF004469">
    <property type="entry name" value="PRK05800.1"/>
    <property type="match status" value="1"/>
</dbReference>
<dbReference type="PIRSF" id="PIRSF006135">
    <property type="entry name" value="CobU"/>
    <property type="match status" value="1"/>
</dbReference>
<comment type="pathway">
    <text evidence="6">Cofactor biosynthesis; adenosylcobalamin biosynthesis; adenosylcobalamin from cob(II)yrinate a,c-diamide: step 5/7.</text>
</comment>
<evidence type="ECO:0000256" key="5">
    <source>
        <dbReference type="ARBA" id="ARBA00004692"/>
    </source>
</evidence>
<organism evidence="18 19">
    <name type="scientific">Clostridium felsineum</name>
    <dbReference type="NCBI Taxonomy" id="36839"/>
    <lineage>
        <taxon>Bacteria</taxon>
        <taxon>Bacillati</taxon>
        <taxon>Bacillota</taxon>
        <taxon>Clostridia</taxon>
        <taxon>Eubacteriales</taxon>
        <taxon>Clostridiaceae</taxon>
        <taxon>Clostridium</taxon>
    </lineage>
</organism>
<dbReference type="GO" id="GO:0008820">
    <property type="term" value="F:cobinamide phosphate guanylyltransferase activity"/>
    <property type="evidence" value="ECO:0007669"/>
    <property type="project" value="UniProtKB-EC"/>
</dbReference>
<evidence type="ECO:0000256" key="17">
    <source>
        <dbReference type="ARBA" id="ARBA00030571"/>
    </source>
</evidence>
<keyword evidence="14" id="KW-0067">ATP-binding</keyword>
<dbReference type="InterPro" id="IPR003203">
    <property type="entry name" value="CobU/CobP"/>
</dbReference>
<dbReference type="SUPFAM" id="SSF52540">
    <property type="entry name" value="P-loop containing nucleoside triphosphate hydrolases"/>
    <property type="match status" value="1"/>
</dbReference>
<comment type="catalytic activity">
    <reaction evidence="3">
        <text>adenosylcob(III)inamide + GTP = adenosylcob(III)inamide phosphate + GDP + H(+)</text>
        <dbReference type="Rhea" id="RHEA:15765"/>
        <dbReference type="ChEBI" id="CHEBI:2480"/>
        <dbReference type="ChEBI" id="CHEBI:15378"/>
        <dbReference type="ChEBI" id="CHEBI:37565"/>
        <dbReference type="ChEBI" id="CHEBI:58189"/>
        <dbReference type="ChEBI" id="CHEBI:58502"/>
        <dbReference type="EC" id="2.7.1.156"/>
    </reaction>
</comment>
<keyword evidence="10" id="KW-0169">Cobalamin biosynthesis</keyword>
<dbReference type="GO" id="GO:0005525">
    <property type="term" value="F:GTP binding"/>
    <property type="evidence" value="ECO:0007669"/>
    <property type="project" value="UniProtKB-KW"/>
</dbReference>
<dbReference type="Pfam" id="PF02283">
    <property type="entry name" value="CobU"/>
    <property type="match status" value="1"/>
</dbReference>
<comment type="function">
    <text evidence="4">Catalyzes ATP-dependent phosphorylation of adenosylcobinamide and addition of GMP to adenosylcobinamide phosphate.</text>
</comment>
<evidence type="ECO:0000313" key="19">
    <source>
        <dbReference type="Proteomes" id="UP000190951"/>
    </source>
</evidence>
<evidence type="ECO:0000256" key="16">
    <source>
        <dbReference type="ARBA" id="ARBA00029570"/>
    </source>
</evidence>
<evidence type="ECO:0000256" key="15">
    <source>
        <dbReference type="ARBA" id="ARBA00023134"/>
    </source>
</evidence>
<evidence type="ECO:0000256" key="12">
    <source>
        <dbReference type="ARBA" id="ARBA00022741"/>
    </source>
</evidence>
<evidence type="ECO:0000256" key="7">
    <source>
        <dbReference type="ARBA" id="ARBA00007490"/>
    </source>
</evidence>
<evidence type="ECO:0000256" key="2">
    <source>
        <dbReference type="ARBA" id="ARBA00000711"/>
    </source>
</evidence>
<evidence type="ECO:0000256" key="6">
    <source>
        <dbReference type="ARBA" id="ARBA00005159"/>
    </source>
</evidence>
<proteinExistence type="inferred from homology"/>
<dbReference type="InterPro" id="IPR027417">
    <property type="entry name" value="P-loop_NTPase"/>
</dbReference>
<evidence type="ECO:0000256" key="9">
    <source>
        <dbReference type="ARBA" id="ARBA00012523"/>
    </source>
</evidence>
<evidence type="ECO:0000256" key="8">
    <source>
        <dbReference type="ARBA" id="ARBA00012016"/>
    </source>
</evidence>
<dbReference type="EMBL" id="CP096983">
    <property type="protein sequence ID" value="URZ11233.1"/>
    <property type="molecule type" value="Genomic_DNA"/>
</dbReference>
<dbReference type="KEGG" id="crw:CROST_019500"/>
<evidence type="ECO:0000256" key="3">
    <source>
        <dbReference type="ARBA" id="ARBA00001522"/>
    </source>
</evidence>
<dbReference type="PANTHER" id="PTHR34848:SF1">
    <property type="entry name" value="BIFUNCTIONAL ADENOSYLCOBALAMIN BIOSYNTHESIS PROTEIN COBU"/>
    <property type="match status" value="1"/>
</dbReference>
<comment type="catalytic activity">
    <reaction evidence="2">
        <text>adenosylcob(III)inamide phosphate + GTP + H(+) = adenosylcob(III)inamide-GDP + diphosphate</text>
        <dbReference type="Rhea" id="RHEA:22712"/>
        <dbReference type="ChEBI" id="CHEBI:15378"/>
        <dbReference type="ChEBI" id="CHEBI:33019"/>
        <dbReference type="ChEBI" id="CHEBI:37565"/>
        <dbReference type="ChEBI" id="CHEBI:58502"/>
        <dbReference type="ChEBI" id="CHEBI:60487"/>
        <dbReference type="EC" id="2.7.7.62"/>
    </reaction>
</comment>
<keyword evidence="11 18" id="KW-0808">Transferase</keyword>
<gene>
    <name evidence="18" type="primary">cobU</name>
    <name evidence="18" type="ORF">CROST_019500</name>
</gene>
<dbReference type="PANTHER" id="PTHR34848">
    <property type="match status" value="1"/>
</dbReference>
<dbReference type="EC" id="2.7.1.156" evidence="8"/>
<accession>A0A1S8LPZ0</accession>
<comment type="catalytic activity">
    <reaction evidence="1">
        <text>adenosylcob(III)inamide + ATP = adenosylcob(III)inamide phosphate + ADP + H(+)</text>
        <dbReference type="Rhea" id="RHEA:15769"/>
        <dbReference type="ChEBI" id="CHEBI:2480"/>
        <dbReference type="ChEBI" id="CHEBI:15378"/>
        <dbReference type="ChEBI" id="CHEBI:30616"/>
        <dbReference type="ChEBI" id="CHEBI:58502"/>
        <dbReference type="ChEBI" id="CHEBI:456216"/>
        <dbReference type="EC" id="2.7.1.156"/>
    </reaction>
</comment>
<dbReference type="GO" id="GO:0009236">
    <property type="term" value="P:cobalamin biosynthetic process"/>
    <property type="evidence" value="ECO:0007669"/>
    <property type="project" value="UniProtKB-UniPathway"/>
</dbReference>
<keyword evidence="12" id="KW-0547">Nucleotide-binding</keyword>
<evidence type="ECO:0000256" key="11">
    <source>
        <dbReference type="ARBA" id="ARBA00022679"/>
    </source>
</evidence>
<reference evidence="18 19" key="1">
    <citation type="submission" date="2022-04" db="EMBL/GenBank/DDBJ databases">
        <title>Genome sequence of C. roseum typestrain.</title>
        <authorList>
            <person name="Poehlein A."/>
            <person name="Schoch T."/>
            <person name="Duerre P."/>
            <person name="Daniel R."/>
        </authorList>
    </citation>
    <scope>NUCLEOTIDE SEQUENCE [LARGE SCALE GENOMIC DNA]</scope>
    <source>
        <strain evidence="18 19">DSM 7320</strain>
    </source>
</reference>
<dbReference type="GO" id="GO:0043752">
    <property type="term" value="F:adenosylcobinamide kinase activity"/>
    <property type="evidence" value="ECO:0007669"/>
    <property type="project" value="UniProtKB-EC"/>
</dbReference>
<dbReference type="GO" id="GO:0005524">
    <property type="term" value="F:ATP binding"/>
    <property type="evidence" value="ECO:0007669"/>
    <property type="project" value="UniProtKB-KW"/>
</dbReference>
<dbReference type="Proteomes" id="UP000190951">
    <property type="component" value="Chromosome"/>
</dbReference>
<dbReference type="Gene3D" id="3.40.50.300">
    <property type="entry name" value="P-loop containing nucleotide triphosphate hydrolases"/>
    <property type="match status" value="1"/>
</dbReference>
<dbReference type="AlphaFoldDB" id="A0A1S8LPZ0"/>
<dbReference type="CDD" id="cd00544">
    <property type="entry name" value="CobU"/>
    <property type="match status" value="1"/>
</dbReference>
<name>A0A1S8LPZ0_9CLOT</name>
<protein>
    <recommendedName>
        <fullName evidence="16">Adenosylcobinamide kinase</fullName>
        <ecNumber evidence="8">2.7.1.156</ecNumber>
        <ecNumber evidence="9">2.7.7.62</ecNumber>
    </recommendedName>
    <alternativeName>
        <fullName evidence="17">Adenosylcobinamide-phosphate guanylyltransferase</fullName>
    </alternativeName>
</protein>